<comment type="similarity">
    <text evidence="1">Belongs to the LysR transcriptional regulatory family.</text>
</comment>
<dbReference type="Gene3D" id="1.10.10.10">
    <property type="entry name" value="Winged helix-like DNA-binding domain superfamily/Winged helix DNA-binding domain"/>
    <property type="match status" value="1"/>
</dbReference>
<dbReference type="AlphaFoldDB" id="A0A0D6MH68"/>
<dbReference type="CDD" id="cd08460">
    <property type="entry name" value="PBP2_DntR_like_1"/>
    <property type="match status" value="1"/>
</dbReference>
<dbReference type="SUPFAM" id="SSF53850">
    <property type="entry name" value="Periplasmic binding protein-like II"/>
    <property type="match status" value="1"/>
</dbReference>
<dbReference type="Pfam" id="PF00126">
    <property type="entry name" value="HTH_1"/>
    <property type="match status" value="1"/>
</dbReference>
<evidence type="ECO:0000256" key="2">
    <source>
        <dbReference type="ARBA" id="ARBA00023015"/>
    </source>
</evidence>
<dbReference type="STRING" id="1231623.Tasa_004_037"/>
<keyword evidence="3" id="KW-0238">DNA-binding</keyword>
<dbReference type="RefSeq" id="WP_048846479.1">
    <property type="nucleotide sequence ID" value="NZ_BALE01000004.1"/>
</dbReference>
<evidence type="ECO:0000256" key="4">
    <source>
        <dbReference type="ARBA" id="ARBA00023163"/>
    </source>
</evidence>
<evidence type="ECO:0000256" key="1">
    <source>
        <dbReference type="ARBA" id="ARBA00009437"/>
    </source>
</evidence>
<sequence>MADVDLNLLDALDVLLAESSVTAAARRLGLSASAMSRTLARLRDATGDPLLVRAGRGLVPTPRAAELRDRVQTLARDARAILQPQPAHLDVASLTRTFTIRASEAFLDLLAAPVVEAVLRTAHGVRLRFVPKTSKDAAPLRDGSVDLEIGVRGTDAPEIRTRFLFADRLVGVVREGHPLLAGDGPTPYRLATCDHVVASRNDNGLDPIEHALAQLDLGRMVRVVVPGYPDAMRIARGSELVAFVPRSCLGHALPPKHGAPRGLATFEAPFALPEFKIVAIWHPRMDADPAHRWLRDLITGICRKAYPKA</sequence>
<organism evidence="6 7">
    <name type="scientific">Tanticharoenia sakaeratensis NBRC 103193</name>
    <dbReference type="NCBI Taxonomy" id="1231623"/>
    <lineage>
        <taxon>Bacteria</taxon>
        <taxon>Pseudomonadati</taxon>
        <taxon>Pseudomonadota</taxon>
        <taxon>Alphaproteobacteria</taxon>
        <taxon>Acetobacterales</taxon>
        <taxon>Acetobacteraceae</taxon>
        <taxon>Tanticharoenia</taxon>
    </lineage>
</organism>
<dbReference type="PROSITE" id="PS50931">
    <property type="entry name" value="HTH_LYSR"/>
    <property type="match status" value="1"/>
</dbReference>
<reference evidence="6 7" key="1">
    <citation type="submission" date="2012-10" db="EMBL/GenBank/DDBJ databases">
        <title>Genome sequencing of Tanticharoenia sakaeratensis NBRC 103193.</title>
        <authorList>
            <person name="Azuma Y."/>
            <person name="Hadano H."/>
            <person name="Hirakawa H."/>
            <person name="Matsushita K."/>
        </authorList>
    </citation>
    <scope>NUCLEOTIDE SEQUENCE [LARGE SCALE GENOMIC DNA]</scope>
    <source>
        <strain evidence="6 7">NBRC 103193</strain>
    </source>
</reference>
<protein>
    <submittedName>
        <fullName evidence="6">LysR family transcriptional regulator</fullName>
    </submittedName>
</protein>
<dbReference type="InterPro" id="IPR005119">
    <property type="entry name" value="LysR_subst-bd"/>
</dbReference>
<name>A0A0D6MH68_9PROT</name>
<evidence type="ECO:0000313" key="6">
    <source>
        <dbReference type="EMBL" id="GAN52972.1"/>
    </source>
</evidence>
<dbReference type="Pfam" id="PF03466">
    <property type="entry name" value="LysR_substrate"/>
    <property type="match status" value="1"/>
</dbReference>
<dbReference type="InterPro" id="IPR036390">
    <property type="entry name" value="WH_DNA-bd_sf"/>
</dbReference>
<evidence type="ECO:0000259" key="5">
    <source>
        <dbReference type="PROSITE" id="PS50931"/>
    </source>
</evidence>
<keyword evidence="2" id="KW-0805">Transcription regulation</keyword>
<dbReference type="GO" id="GO:0003700">
    <property type="term" value="F:DNA-binding transcription factor activity"/>
    <property type="evidence" value="ECO:0007669"/>
    <property type="project" value="InterPro"/>
</dbReference>
<dbReference type="EMBL" id="BALE01000004">
    <property type="protein sequence ID" value="GAN52972.1"/>
    <property type="molecule type" value="Genomic_DNA"/>
</dbReference>
<keyword evidence="4" id="KW-0804">Transcription</keyword>
<evidence type="ECO:0000313" key="7">
    <source>
        <dbReference type="Proteomes" id="UP000032679"/>
    </source>
</evidence>
<dbReference type="GO" id="GO:0003677">
    <property type="term" value="F:DNA binding"/>
    <property type="evidence" value="ECO:0007669"/>
    <property type="project" value="UniProtKB-KW"/>
</dbReference>
<dbReference type="InterPro" id="IPR036388">
    <property type="entry name" value="WH-like_DNA-bd_sf"/>
</dbReference>
<dbReference type="PANTHER" id="PTHR30118:SF15">
    <property type="entry name" value="TRANSCRIPTIONAL REGULATORY PROTEIN"/>
    <property type="match status" value="1"/>
</dbReference>
<evidence type="ECO:0000256" key="3">
    <source>
        <dbReference type="ARBA" id="ARBA00023125"/>
    </source>
</evidence>
<comment type="caution">
    <text evidence="6">The sequence shown here is derived from an EMBL/GenBank/DDBJ whole genome shotgun (WGS) entry which is preliminary data.</text>
</comment>
<dbReference type="PANTHER" id="PTHR30118">
    <property type="entry name" value="HTH-TYPE TRANSCRIPTIONAL REGULATOR LEUO-RELATED"/>
    <property type="match status" value="1"/>
</dbReference>
<feature type="domain" description="HTH lysR-type" evidence="5">
    <location>
        <begin position="4"/>
        <end position="61"/>
    </location>
</feature>
<dbReference type="Gene3D" id="3.40.190.10">
    <property type="entry name" value="Periplasmic binding protein-like II"/>
    <property type="match status" value="2"/>
</dbReference>
<accession>A0A0D6MH68</accession>
<dbReference type="SUPFAM" id="SSF46785">
    <property type="entry name" value="Winged helix' DNA-binding domain"/>
    <property type="match status" value="1"/>
</dbReference>
<proteinExistence type="inferred from homology"/>
<dbReference type="OrthoDB" id="9774011at2"/>
<gene>
    <name evidence="6" type="ORF">Tasa_004_037</name>
</gene>
<keyword evidence="7" id="KW-1185">Reference proteome</keyword>
<dbReference type="InterPro" id="IPR050389">
    <property type="entry name" value="LysR-type_TF"/>
</dbReference>
<dbReference type="InterPro" id="IPR000847">
    <property type="entry name" value="LysR_HTH_N"/>
</dbReference>
<dbReference type="Proteomes" id="UP000032679">
    <property type="component" value="Unassembled WGS sequence"/>
</dbReference>